<comment type="subunit">
    <text evidence="3">Homodimer. Interacts with LigD.</text>
</comment>
<evidence type="ECO:0000313" key="6">
    <source>
        <dbReference type="EMBL" id="QFZ74299.1"/>
    </source>
</evidence>
<sequence length="380" mass="40099">MLHVRSIWNGAISFGLVSIPIKLVNATESHSISFRQVHLDDGGRIRYRKFCELEDREVTGGEIGKAYEDGDGSLIPVTDEDLASLPIPTTRTIEIVAFVPADRIDPLQMDTAYYLSANGVPATKPYILLREALKRSQKVAIAKFALRGRERLGMLRVVDDVIAMHGLLWPDEIRGTDEVAPDASVTVRDQELDLADALMDTLGEVDLADLHDDYREAVEELIAAKASGEQAPAAPAGEKAGGKVLDLMAALEKSVRAAKESRGEETGGATGARAGERTGGKAGESGGSGGSGEVTPLPARRSARTAPKAVGGKKSTSTAKKTAAKKTAKRTTAKQTSGTTARTATKSTSERATKGAAKKTAAKKNAATAKKATPRKRASA</sequence>
<feature type="compositionally biased region" description="Basic residues" evidence="4">
    <location>
        <begin position="322"/>
        <end position="332"/>
    </location>
</feature>
<evidence type="ECO:0000256" key="4">
    <source>
        <dbReference type="SAM" id="MobiDB-lite"/>
    </source>
</evidence>
<reference evidence="6 7" key="1">
    <citation type="submission" date="2019-10" db="EMBL/GenBank/DDBJ databases">
        <title>A novel species.</title>
        <authorList>
            <person name="Gao J."/>
        </authorList>
    </citation>
    <scope>NUCLEOTIDE SEQUENCE [LARGE SCALE GENOMIC DNA]</scope>
    <source>
        <strain evidence="6 7">QMT-28</strain>
    </source>
</reference>
<name>A0A5Q0LCS9_9ACTN</name>
<comment type="similarity">
    <text evidence="3">Belongs to the prokaryotic Ku family.</text>
</comment>
<dbReference type="AlphaFoldDB" id="A0A5Q0LCS9"/>
<dbReference type="PANTHER" id="PTHR41251">
    <property type="entry name" value="NON-HOMOLOGOUS END JOINING PROTEIN KU"/>
    <property type="match status" value="1"/>
</dbReference>
<keyword evidence="3" id="KW-0227">DNA damage</keyword>
<proteinExistence type="inferred from homology"/>
<feature type="region of interest" description="Disordered" evidence="4">
    <location>
        <begin position="256"/>
        <end position="380"/>
    </location>
</feature>
<organism evidence="6 7">
    <name type="scientific">Streptomyces fagopyri</name>
    <dbReference type="NCBI Taxonomy" id="2662397"/>
    <lineage>
        <taxon>Bacteria</taxon>
        <taxon>Bacillati</taxon>
        <taxon>Actinomycetota</taxon>
        <taxon>Actinomycetes</taxon>
        <taxon>Kitasatosporales</taxon>
        <taxon>Streptomycetaceae</taxon>
        <taxon>Streptomyces</taxon>
    </lineage>
</organism>
<dbReference type="SMART" id="SM00559">
    <property type="entry name" value="Ku78"/>
    <property type="match status" value="1"/>
</dbReference>
<dbReference type="Gene3D" id="2.40.290.10">
    <property type="match status" value="1"/>
</dbReference>
<dbReference type="GO" id="GO:0006310">
    <property type="term" value="P:DNA recombination"/>
    <property type="evidence" value="ECO:0007669"/>
    <property type="project" value="UniProtKB-KW"/>
</dbReference>
<dbReference type="KEGG" id="sfy:GFH48_14480"/>
<dbReference type="Proteomes" id="UP000326179">
    <property type="component" value="Chromosome"/>
</dbReference>
<dbReference type="Pfam" id="PF02735">
    <property type="entry name" value="Ku"/>
    <property type="match status" value="1"/>
</dbReference>
<gene>
    <name evidence="3" type="primary">ku</name>
    <name evidence="6" type="ORF">GFH48_14480</name>
</gene>
<accession>A0A5Q0LCS9</accession>
<keyword evidence="2 3" id="KW-0233">DNA recombination</keyword>
<evidence type="ECO:0000256" key="3">
    <source>
        <dbReference type="HAMAP-Rule" id="MF_01875"/>
    </source>
</evidence>
<dbReference type="GO" id="GO:0003690">
    <property type="term" value="F:double-stranded DNA binding"/>
    <property type="evidence" value="ECO:0007669"/>
    <property type="project" value="UniProtKB-UniRule"/>
</dbReference>
<protein>
    <recommendedName>
        <fullName evidence="3">Non-homologous end joining protein Ku</fullName>
    </recommendedName>
</protein>
<dbReference type="HAMAP" id="MF_01875">
    <property type="entry name" value="Prokaryotic_Ku"/>
    <property type="match status" value="1"/>
</dbReference>
<dbReference type="InterPro" id="IPR016194">
    <property type="entry name" value="SPOC-like_C_dom_sf"/>
</dbReference>
<evidence type="ECO:0000256" key="2">
    <source>
        <dbReference type="ARBA" id="ARBA00023172"/>
    </source>
</evidence>
<dbReference type="EMBL" id="CP045643">
    <property type="protein sequence ID" value="QFZ74299.1"/>
    <property type="molecule type" value="Genomic_DNA"/>
</dbReference>
<feature type="compositionally biased region" description="Basic and acidic residues" evidence="4">
    <location>
        <begin position="256"/>
        <end position="265"/>
    </location>
</feature>
<evidence type="ECO:0000256" key="1">
    <source>
        <dbReference type="ARBA" id="ARBA00023125"/>
    </source>
</evidence>
<keyword evidence="1 3" id="KW-0238">DNA-binding</keyword>
<evidence type="ECO:0000313" key="7">
    <source>
        <dbReference type="Proteomes" id="UP000326179"/>
    </source>
</evidence>
<dbReference type="GO" id="GO:0006303">
    <property type="term" value="P:double-strand break repair via nonhomologous end joining"/>
    <property type="evidence" value="ECO:0007669"/>
    <property type="project" value="UniProtKB-UniRule"/>
</dbReference>
<dbReference type="SUPFAM" id="SSF100939">
    <property type="entry name" value="SPOC domain-like"/>
    <property type="match status" value="1"/>
</dbReference>
<dbReference type="NCBIfam" id="TIGR02772">
    <property type="entry name" value="Ku_bact"/>
    <property type="match status" value="1"/>
</dbReference>
<feature type="domain" description="Ku" evidence="5">
    <location>
        <begin position="55"/>
        <end position="184"/>
    </location>
</feature>
<dbReference type="InterPro" id="IPR009187">
    <property type="entry name" value="Prok_Ku"/>
</dbReference>
<evidence type="ECO:0000259" key="5">
    <source>
        <dbReference type="SMART" id="SM00559"/>
    </source>
</evidence>
<dbReference type="PANTHER" id="PTHR41251:SF1">
    <property type="entry name" value="NON-HOMOLOGOUS END JOINING PROTEIN KU"/>
    <property type="match status" value="1"/>
</dbReference>
<dbReference type="FunFam" id="2.40.290.10:FF:000004">
    <property type="entry name" value="Non-homologous end joining protein Ku"/>
    <property type="match status" value="1"/>
</dbReference>
<dbReference type="RefSeq" id="WP_153288632.1">
    <property type="nucleotide sequence ID" value="NZ_CP045643.1"/>
</dbReference>
<dbReference type="CDD" id="cd00789">
    <property type="entry name" value="KU_like"/>
    <property type="match status" value="1"/>
</dbReference>
<feature type="compositionally biased region" description="Gly residues" evidence="4">
    <location>
        <begin position="280"/>
        <end position="292"/>
    </location>
</feature>
<dbReference type="InterPro" id="IPR006164">
    <property type="entry name" value="DNA_bd_Ku70/Ku80"/>
</dbReference>
<keyword evidence="7" id="KW-1185">Reference proteome</keyword>
<keyword evidence="3" id="KW-0234">DNA repair</keyword>
<comment type="function">
    <text evidence="3">With LigD forms a non-homologous end joining (NHEJ) DNA repair enzyme, which repairs dsDNA breaks with reduced fidelity. Binds linear dsDNA with 5'- and 3'- overhangs but not closed circular dsDNA nor ssDNA. Recruits and stimulates the ligase activity of LigD.</text>
</comment>
<feature type="compositionally biased region" description="Polar residues" evidence="4">
    <location>
        <begin position="338"/>
        <end position="347"/>
    </location>
</feature>